<reference evidence="3 4" key="1">
    <citation type="submission" date="2020-03" db="EMBL/GenBank/DDBJ databases">
        <title>Draft Genome Sequence of Cudoniella acicularis.</title>
        <authorList>
            <person name="Buettner E."/>
            <person name="Kellner H."/>
        </authorList>
    </citation>
    <scope>NUCLEOTIDE SEQUENCE [LARGE SCALE GENOMIC DNA]</scope>
    <source>
        <strain evidence="3 4">DSM 108380</strain>
    </source>
</reference>
<evidence type="ECO:0000313" key="4">
    <source>
        <dbReference type="Proteomes" id="UP000566819"/>
    </source>
</evidence>
<keyword evidence="4" id="KW-1185">Reference proteome</keyword>
<dbReference type="PANTHER" id="PTHR35605:SF1">
    <property type="entry name" value="ECP2 EFFECTOR PROTEIN DOMAIN-CONTAINING PROTEIN-RELATED"/>
    <property type="match status" value="1"/>
</dbReference>
<feature type="compositionally biased region" description="Basic and acidic residues" evidence="1">
    <location>
        <begin position="64"/>
        <end position="74"/>
    </location>
</feature>
<evidence type="ECO:0000256" key="1">
    <source>
        <dbReference type="SAM" id="MobiDB-lite"/>
    </source>
</evidence>
<sequence length="201" mass="22100">MQFTNIAASLALVTAVLGSTIRRTIPENYEIGTMKFNGSIHGVPWYGEGTIQEIYAEFTKAHPDAAANDKREPKPVPAKRQLHGDPNKYGEQCCPIPGEQYGNADNGAITDGIAYLKEVDAYCNCGPTSCVRISCSDSAAIFLCNDTDEEIWNGCNYMATFAQDIMDDCTTISPPPLWYQSCCGQEYHTNGFHVVVRYDSC</sequence>
<proteinExistence type="predicted"/>
<organism evidence="3 4">
    <name type="scientific">Cudoniella acicularis</name>
    <dbReference type="NCBI Taxonomy" id="354080"/>
    <lineage>
        <taxon>Eukaryota</taxon>
        <taxon>Fungi</taxon>
        <taxon>Dikarya</taxon>
        <taxon>Ascomycota</taxon>
        <taxon>Pezizomycotina</taxon>
        <taxon>Leotiomycetes</taxon>
        <taxon>Helotiales</taxon>
        <taxon>Tricladiaceae</taxon>
        <taxon>Cudoniella</taxon>
    </lineage>
</organism>
<keyword evidence="2" id="KW-0732">Signal</keyword>
<gene>
    <name evidence="3" type="ORF">G7Y89_g15464</name>
</gene>
<dbReference type="OrthoDB" id="3552888at2759"/>
<accession>A0A8H4VKN8</accession>
<dbReference type="PANTHER" id="PTHR35605">
    <property type="entry name" value="ECP2 EFFECTOR PROTEIN DOMAIN-CONTAINING PROTEIN-RELATED"/>
    <property type="match status" value="1"/>
</dbReference>
<protein>
    <submittedName>
        <fullName evidence="3">Uncharacterized protein</fullName>
    </submittedName>
</protein>
<name>A0A8H4VKN8_9HELO</name>
<evidence type="ECO:0000256" key="2">
    <source>
        <dbReference type="SAM" id="SignalP"/>
    </source>
</evidence>
<dbReference type="AlphaFoldDB" id="A0A8H4VKN8"/>
<feature type="chain" id="PRO_5034849274" evidence="2">
    <location>
        <begin position="19"/>
        <end position="201"/>
    </location>
</feature>
<feature type="signal peptide" evidence="2">
    <location>
        <begin position="1"/>
        <end position="18"/>
    </location>
</feature>
<dbReference type="EMBL" id="JAAMPI010002423">
    <property type="protein sequence ID" value="KAF4613423.1"/>
    <property type="molecule type" value="Genomic_DNA"/>
</dbReference>
<comment type="caution">
    <text evidence="3">The sequence shown here is derived from an EMBL/GenBank/DDBJ whole genome shotgun (WGS) entry which is preliminary data.</text>
</comment>
<dbReference type="Proteomes" id="UP000566819">
    <property type="component" value="Unassembled WGS sequence"/>
</dbReference>
<evidence type="ECO:0000313" key="3">
    <source>
        <dbReference type="EMBL" id="KAF4613423.1"/>
    </source>
</evidence>
<feature type="region of interest" description="Disordered" evidence="1">
    <location>
        <begin position="64"/>
        <end position="88"/>
    </location>
</feature>